<name>A0AC35FFR4_9BILA</name>
<sequence length="213" mass="25251">MLEKSQIKDLVEEFKETIIDEHLFEGVYKWAENRASKNQKLNINLNLNERIKEELTEILPLIKFEKMNTIFLIKFVVKKSFLFPGDQLSDLLWKGKKTFVKITDKNGKIMKGEIQCDNDERVATDIQSVKDKPANRLYADYYFWSIKGTRPSTPSKLSENAKIKWYLLYDKEDDIAVRSYERVWYRDYLLAEMFAEDDFTLSTHCKIEVFCSN</sequence>
<protein>
    <submittedName>
        <fullName evidence="2">Uncharacterized protein</fullName>
    </submittedName>
</protein>
<accession>A0AC35FFR4</accession>
<evidence type="ECO:0000313" key="2">
    <source>
        <dbReference type="WBParaSite" id="PS1159_v2.g17.t1"/>
    </source>
</evidence>
<dbReference type="WBParaSite" id="PS1159_v2.g17.t1">
    <property type="protein sequence ID" value="PS1159_v2.g17.t1"/>
    <property type="gene ID" value="PS1159_v2.g17"/>
</dbReference>
<dbReference type="Proteomes" id="UP000887580">
    <property type="component" value="Unplaced"/>
</dbReference>
<proteinExistence type="predicted"/>
<organism evidence="1 2">
    <name type="scientific">Panagrolaimus sp. PS1159</name>
    <dbReference type="NCBI Taxonomy" id="55785"/>
    <lineage>
        <taxon>Eukaryota</taxon>
        <taxon>Metazoa</taxon>
        <taxon>Ecdysozoa</taxon>
        <taxon>Nematoda</taxon>
        <taxon>Chromadorea</taxon>
        <taxon>Rhabditida</taxon>
        <taxon>Tylenchina</taxon>
        <taxon>Panagrolaimomorpha</taxon>
        <taxon>Panagrolaimoidea</taxon>
        <taxon>Panagrolaimidae</taxon>
        <taxon>Panagrolaimus</taxon>
    </lineage>
</organism>
<reference evidence="2" key="1">
    <citation type="submission" date="2022-11" db="UniProtKB">
        <authorList>
            <consortium name="WormBaseParasite"/>
        </authorList>
    </citation>
    <scope>IDENTIFICATION</scope>
</reference>
<evidence type="ECO:0000313" key="1">
    <source>
        <dbReference type="Proteomes" id="UP000887580"/>
    </source>
</evidence>